<evidence type="ECO:0000256" key="3">
    <source>
        <dbReference type="ARBA" id="ARBA00022692"/>
    </source>
</evidence>
<dbReference type="EMBL" id="JARKIF010000031">
    <property type="protein sequence ID" value="KAJ7612121.1"/>
    <property type="molecule type" value="Genomic_DNA"/>
</dbReference>
<evidence type="ECO:0000256" key="4">
    <source>
        <dbReference type="ARBA" id="ARBA00022989"/>
    </source>
</evidence>
<dbReference type="PANTHER" id="PTHR23504">
    <property type="entry name" value="MAJOR FACILITATOR SUPERFAMILY DOMAIN-CONTAINING PROTEIN 10"/>
    <property type="match status" value="1"/>
</dbReference>
<evidence type="ECO:0000313" key="9">
    <source>
        <dbReference type="EMBL" id="KAJ7612121.1"/>
    </source>
</evidence>
<feature type="transmembrane region" description="Helical" evidence="7">
    <location>
        <begin position="64"/>
        <end position="86"/>
    </location>
</feature>
<dbReference type="GO" id="GO:0022857">
    <property type="term" value="F:transmembrane transporter activity"/>
    <property type="evidence" value="ECO:0007669"/>
    <property type="project" value="InterPro"/>
</dbReference>
<comment type="subcellular location">
    <subcellularLocation>
        <location evidence="1">Membrane</location>
        <topology evidence="1">Multi-pass membrane protein</topology>
    </subcellularLocation>
</comment>
<proteinExistence type="predicted"/>
<feature type="transmembrane region" description="Helical" evidence="7">
    <location>
        <begin position="454"/>
        <end position="476"/>
    </location>
</feature>
<sequence length="493" mass="53373">MATQDDEQQPLLAASPLKSTPLPKQFFLVLFLQLAEPLTSQVIYPFAPQLIRDVGITHGDEAKVGYYVGTMQSIFFLTQAMTVLHWSRISDRIGRKPVILTGLFGLSLSMYCFGLSTTYWGLVISRSLNGALNGNIGVIKSIIADITDSTNIAHAYAWTPLAWATGVTVGPAIGGYLARPAERFPALFGNSKFLKKYPYFLPCSIPATFSLIAWLNTFLFLKESATGSHVVHIDAAQIFARLRGKKPERLDSGEGEGEMESTAKPEPTPALPLRQLVTKRVVIAASSYAFLSLVDIAFRAVLPVFLSTPIELGGLAFSPRKIGNLMMVYGILTAFTQVFFFARVNNFLGSRMTAVLGIACGIPTFAAFPLMNYVAQKQGGVTVWVILIALLQIAITIGLEFAYGGVFIYLASAAPSRSSIGATNGLSQLSVSLMRTVGPGLANSLFSLSIEKQLLGGWLVYYVLMGVTGVAVWVAMQLPKKVWVIGEDVEESS</sequence>
<dbReference type="Pfam" id="PF07690">
    <property type="entry name" value="MFS_1"/>
    <property type="match status" value="1"/>
</dbReference>
<dbReference type="InterPro" id="IPR036259">
    <property type="entry name" value="MFS_trans_sf"/>
</dbReference>
<dbReference type="SUPFAM" id="SSF103473">
    <property type="entry name" value="MFS general substrate transporter"/>
    <property type="match status" value="1"/>
</dbReference>
<feature type="transmembrane region" description="Helical" evidence="7">
    <location>
        <begin position="381"/>
        <end position="410"/>
    </location>
</feature>
<dbReference type="InterPro" id="IPR020846">
    <property type="entry name" value="MFS_dom"/>
</dbReference>
<keyword evidence="10" id="KW-1185">Reference proteome</keyword>
<dbReference type="GO" id="GO:0016020">
    <property type="term" value="C:membrane"/>
    <property type="evidence" value="ECO:0007669"/>
    <property type="project" value="UniProtKB-SubCell"/>
</dbReference>
<feature type="region of interest" description="Disordered" evidence="6">
    <location>
        <begin position="248"/>
        <end position="269"/>
    </location>
</feature>
<dbReference type="InterPro" id="IPR011701">
    <property type="entry name" value="MFS"/>
</dbReference>
<dbReference type="AlphaFoldDB" id="A0AAD7B7C1"/>
<dbReference type="Proteomes" id="UP001221142">
    <property type="component" value="Unassembled WGS sequence"/>
</dbReference>
<comment type="caution">
    <text evidence="9">The sequence shown here is derived from an EMBL/GenBank/DDBJ whole genome shotgun (WGS) entry which is preliminary data.</text>
</comment>
<reference evidence="9" key="1">
    <citation type="submission" date="2023-03" db="EMBL/GenBank/DDBJ databases">
        <title>Massive genome expansion in bonnet fungi (Mycena s.s.) driven by repeated elements and novel gene families across ecological guilds.</title>
        <authorList>
            <consortium name="Lawrence Berkeley National Laboratory"/>
            <person name="Harder C.B."/>
            <person name="Miyauchi S."/>
            <person name="Viragh M."/>
            <person name="Kuo A."/>
            <person name="Thoen E."/>
            <person name="Andreopoulos B."/>
            <person name="Lu D."/>
            <person name="Skrede I."/>
            <person name="Drula E."/>
            <person name="Henrissat B."/>
            <person name="Morin E."/>
            <person name="Kohler A."/>
            <person name="Barry K."/>
            <person name="LaButti K."/>
            <person name="Morin E."/>
            <person name="Salamov A."/>
            <person name="Lipzen A."/>
            <person name="Mereny Z."/>
            <person name="Hegedus B."/>
            <person name="Baldrian P."/>
            <person name="Stursova M."/>
            <person name="Weitz H."/>
            <person name="Taylor A."/>
            <person name="Grigoriev I.V."/>
            <person name="Nagy L.G."/>
            <person name="Martin F."/>
            <person name="Kauserud H."/>
        </authorList>
    </citation>
    <scope>NUCLEOTIDE SEQUENCE</scope>
    <source>
        <strain evidence="9">9284</strain>
    </source>
</reference>
<dbReference type="InterPro" id="IPR001958">
    <property type="entry name" value="Tet-R_TetA/multi-R_MdtG-like"/>
</dbReference>
<evidence type="ECO:0000313" key="10">
    <source>
        <dbReference type="Proteomes" id="UP001221142"/>
    </source>
</evidence>
<name>A0AAD7B7C1_9AGAR</name>
<dbReference type="PANTHER" id="PTHR23504:SF15">
    <property type="entry name" value="MAJOR FACILITATOR SUPERFAMILY (MFS) PROFILE DOMAIN-CONTAINING PROTEIN"/>
    <property type="match status" value="1"/>
</dbReference>
<gene>
    <name evidence="9" type="ORF">FB45DRAFT_939936</name>
</gene>
<keyword evidence="2" id="KW-0813">Transport</keyword>
<dbReference type="CDD" id="cd17330">
    <property type="entry name" value="MFS_SLC46_TetA_like"/>
    <property type="match status" value="1"/>
</dbReference>
<keyword evidence="5 7" id="KW-0472">Membrane</keyword>
<evidence type="ECO:0000256" key="6">
    <source>
        <dbReference type="SAM" id="MobiDB-lite"/>
    </source>
</evidence>
<keyword evidence="4 7" id="KW-1133">Transmembrane helix</keyword>
<evidence type="ECO:0000256" key="7">
    <source>
        <dbReference type="SAM" id="Phobius"/>
    </source>
</evidence>
<dbReference type="PRINTS" id="PR01035">
    <property type="entry name" value="TCRTETA"/>
</dbReference>
<evidence type="ECO:0000256" key="2">
    <source>
        <dbReference type="ARBA" id="ARBA00022448"/>
    </source>
</evidence>
<feature type="transmembrane region" description="Helical" evidence="7">
    <location>
        <begin position="98"/>
        <end position="122"/>
    </location>
</feature>
<feature type="transmembrane region" description="Helical" evidence="7">
    <location>
        <begin position="199"/>
        <end position="221"/>
    </location>
</feature>
<evidence type="ECO:0000259" key="8">
    <source>
        <dbReference type="PROSITE" id="PS50850"/>
    </source>
</evidence>
<organism evidence="9 10">
    <name type="scientific">Roridomyces roridus</name>
    <dbReference type="NCBI Taxonomy" id="1738132"/>
    <lineage>
        <taxon>Eukaryota</taxon>
        <taxon>Fungi</taxon>
        <taxon>Dikarya</taxon>
        <taxon>Basidiomycota</taxon>
        <taxon>Agaricomycotina</taxon>
        <taxon>Agaricomycetes</taxon>
        <taxon>Agaricomycetidae</taxon>
        <taxon>Agaricales</taxon>
        <taxon>Marasmiineae</taxon>
        <taxon>Mycenaceae</taxon>
        <taxon>Roridomyces</taxon>
    </lineage>
</organism>
<dbReference type="Gene3D" id="1.20.1250.20">
    <property type="entry name" value="MFS general substrate transporter like domains"/>
    <property type="match status" value="1"/>
</dbReference>
<feature type="domain" description="Major facilitator superfamily (MFS) profile" evidence="8">
    <location>
        <begin position="25"/>
        <end position="483"/>
    </location>
</feature>
<dbReference type="PROSITE" id="PS50850">
    <property type="entry name" value="MFS"/>
    <property type="match status" value="1"/>
</dbReference>
<protein>
    <submittedName>
        <fullName evidence="9">Member of major facilitator superfamily multidrug-resistance, DHA1 sub-family</fullName>
    </submittedName>
</protein>
<feature type="transmembrane region" description="Helical" evidence="7">
    <location>
        <begin position="322"/>
        <end position="342"/>
    </location>
</feature>
<feature type="transmembrane region" description="Helical" evidence="7">
    <location>
        <begin position="354"/>
        <end position="375"/>
    </location>
</feature>
<evidence type="ECO:0000256" key="1">
    <source>
        <dbReference type="ARBA" id="ARBA00004141"/>
    </source>
</evidence>
<accession>A0AAD7B7C1</accession>
<keyword evidence="3 7" id="KW-0812">Transmembrane</keyword>
<evidence type="ECO:0000256" key="5">
    <source>
        <dbReference type="ARBA" id="ARBA00023136"/>
    </source>
</evidence>